<keyword evidence="8" id="KW-1278">Translocase</keyword>
<dbReference type="CDD" id="cd03293">
    <property type="entry name" value="ABC_NrtD_SsuB_transporters"/>
    <property type="match status" value="1"/>
</dbReference>
<evidence type="ECO:0000256" key="7">
    <source>
        <dbReference type="ARBA" id="ARBA00022840"/>
    </source>
</evidence>
<dbReference type="EMBL" id="CP003630">
    <property type="protein sequence ID" value="AFZ20500.1"/>
    <property type="molecule type" value="Genomic_DNA"/>
</dbReference>
<sequence>MPFHKKKAPNLTRSLQGKTANQSPTTNYQKPMSVFVAVDQIEKVFPLAGGGKYIALKGIDLQIKKGEFVSLIGHSGCGKSTLLNMIAGLDLPSEGLVTLEGQRIQQPGPDRMVVFQNYSLLPWRTVRENIALAVNSVMKDLPAGDRKTIVEQHIDMVGLRPHADKQPAMLSGGQKQRVAIARALAIRPKLLLLDEPFGALDALTRGNLQEQLMKICEENEVTAVMVTHDVDEAVLLSDRIVMLTNGPESKIGQILEVDIPRPRKRMEVVEHPSYYSLRSEMIYFLNQQKRIKKIRARKTAVIARHGLEKVNLDIGFVPLTACAPLAVAQEKGFFKKHGLDEVNLVRETSWRGIVDGMAGGYLDAAQMPSGMPLWLTLGGHENRPLPVVTALTMTRNGNGITLDKRFYDQGIHTLADFRKMLLDSPSQQHRMGMVHPSSMHNLLLRYWLAAGGIDPDQDVELKTIPPAQMVVDLQAGTIDGYCVGEPWNIRAAMEGVGFTVVTDLELWPGHPGKVLGVREDWADAYPNTHIALTKALLEACQYCADPANELEVRKITAQREYVSTDLNYIHLGDPKASTCSLDVPMREYAHHLFYGDGVNRPSRTEQLWHMTQLARWDHTPFPRNWVEILERVCRVRVFSIAARELGLSDISYTKSGIQLFDGTPFNAEDPIGYLNSLRIKRNFSIAEVALDSRPTVAA</sequence>
<evidence type="ECO:0000313" key="14">
    <source>
        <dbReference type="Proteomes" id="UP000010471"/>
    </source>
</evidence>
<dbReference type="SUPFAM" id="SSF53850">
    <property type="entry name" value="Periplasmic binding protein-like II"/>
    <property type="match status" value="1"/>
</dbReference>
<dbReference type="PROSITE" id="PS50893">
    <property type="entry name" value="ABC_TRANSPORTER_2"/>
    <property type="match status" value="1"/>
</dbReference>
<evidence type="ECO:0000256" key="1">
    <source>
        <dbReference type="ARBA" id="ARBA00004417"/>
    </source>
</evidence>
<dbReference type="PROSITE" id="PS00211">
    <property type="entry name" value="ABC_TRANSPORTER_1"/>
    <property type="match status" value="1"/>
</dbReference>
<dbReference type="PANTHER" id="PTHR42781">
    <property type="entry name" value="SPERMIDINE/PUTRESCINE IMPORT ATP-BINDING PROTEIN POTA"/>
    <property type="match status" value="1"/>
</dbReference>
<dbReference type="HOGENOM" id="CLU_025127_1_1_3"/>
<dbReference type="InterPro" id="IPR050093">
    <property type="entry name" value="ABC_SmlMolc_Importer"/>
</dbReference>
<dbReference type="AlphaFoldDB" id="K9WJB6"/>
<dbReference type="GO" id="GO:0005524">
    <property type="term" value="F:ATP binding"/>
    <property type="evidence" value="ECO:0007669"/>
    <property type="project" value="UniProtKB-KW"/>
</dbReference>
<evidence type="ECO:0000256" key="5">
    <source>
        <dbReference type="ARBA" id="ARBA00022519"/>
    </source>
</evidence>
<dbReference type="Gene3D" id="3.40.50.300">
    <property type="entry name" value="P-loop containing nucleotide triphosphate hydrolases"/>
    <property type="match status" value="1"/>
</dbReference>
<dbReference type="CDD" id="cd13553">
    <property type="entry name" value="PBP2_NrtA_CpmA_like"/>
    <property type="match status" value="1"/>
</dbReference>
<dbReference type="SUPFAM" id="SSF52540">
    <property type="entry name" value="P-loop containing nucleoside triphosphate hydrolases"/>
    <property type="match status" value="1"/>
</dbReference>
<dbReference type="Pfam" id="PF00005">
    <property type="entry name" value="ABC_tran"/>
    <property type="match status" value="1"/>
</dbReference>
<keyword evidence="7 13" id="KW-0067">ATP-binding</keyword>
<feature type="region of interest" description="Disordered" evidence="11">
    <location>
        <begin position="1"/>
        <end position="26"/>
    </location>
</feature>
<evidence type="ECO:0000256" key="9">
    <source>
        <dbReference type="ARBA" id="ARBA00023065"/>
    </source>
</evidence>
<gene>
    <name evidence="13" type="ORF">Mic7113_4832</name>
</gene>
<organism evidence="13 14">
    <name type="scientific">Allocoleopsis franciscana PCC 7113</name>
    <dbReference type="NCBI Taxonomy" id="1173027"/>
    <lineage>
        <taxon>Bacteria</taxon>
        <taxon>Bacillati</taxon>
        <taxon>Cyanobacteriota</taxon>
        <taxon>Cyanophyceae</taxon>
        <taxon>Coleofasciculales</taxon>
        <taxon>Coleofasciculaceae</taxon>
        <taxon>Allocoleopsis</taxon>
        <taxon>Allocoleopsis franciscana</taxon>
    </lineage>
</organism>
<dbReference type="InterPro" id="IPR003593">
    <property type="entry name" value="AAA+_ATPase"/>
</dbReference>
<keyword evidence="14" id="KW-1185">Reference proteome</keyword>
<evidence type="ECO:0000256" key="6">
    <source>
        <dbReference type="ARBA" id="ARBA00022741"/>
    </source>
</evidence>
<dbReference type="InterPro" id="IPR003439">
    <property type="entry name" value="ABC_transporter-like_ATP-bd"/>
</dbReference>
<dbReference type="GO" id="GO:0015112">
    <property type="term" value="F:nitrate transmembrane transporter activity"/>
    <property type="evidence" value="ECO:0007669"/>
    <property type="project" value="InterPro"/>
</dbReference>
<comment type="subcellular location">
    <subcellularLocation>
        <location evidence="1">Cell inner membrane</location>
        <topology evidence="1">Peripheral membrane protein</topology>
    </subcellularLocation>
</comment>
<keyword evidence="9" id="KW-0406">Ion transport</keyword>
<keyword evidence="3" id="KW-0813">Transport</keyword>
<dbReference type="InterPro" id="IPR027417">
    <property type="entry name" value="P-loop_NTPase"/>
</dbReference>
<dbReference type="InterPro" id="IPR005890">
    <property type="entry name" value="NO3_transporter_ATP-bd-like"/>
</dbReference>
<keyword evidence="10" id="KW-0472">Membrane</keyword>
<accession>K9WJB6</accession>
<comment type="similarity">
    <text evidence="2">Belongs to the ABC transporter superfamily. Nitrate/nitrite/cyanate uptake transporter (NitT) (TC 3.A.1.16) family.</text>
</comment>
<dbReference type="GO" id="GO:0016887">
    <property type="term" value="F:ATP hydrolysis activity"/>
    <property type="evidence" value="ECO:0007669"/>
    <property type="project" value="InterPro"/>
</dbReference>
<keyword evidence="6" id="KW-0547">Nucleotide-binding</keyword>
<evidence type="ECO:0000256" key="10">
    <source>
        <dbReference type="ARBA" id="ARBA00023136"/>
    </source>
</evidence>
<dbReference type="Gene3D" id="3.40.190.10">
    <property type="entry name" value="Periplasmic binding protein-like II"/>
    <property type="match status" value="2"/>
</dbReference>
<dbReference type="KEGG" id="mic:Mic7113_4832"/>
<keyword evidence="5" id="KW-0997">Cell inner membrane</keyword>
<dbReference type="eggNOG" id="COG0715">
    <property type="taxonomic scope" value="Bacteria"/>
</dbReference>
<dbReference type="GO" id="GO:0006811">
    <property type="term" value="P:monoatomic ion transport"/>
    <property type="evidence" value="ECO:0007669"/>
    <property type="project" value="UniProtKB-KW"/>
</dbReference>
<feature type="domain" description="ABC transporter" evidence="12">
    <location>
        <begin position="36"/>
        <end position="270"/>
    </location>
</feature>
<evidence type="ECO:0000256" key="8">
    <source>
        <dbReference type="ARBA" id="ARBA00022967"/>
    </source>
</evidence>
<dbReference type="STRING" id="1173027.Mic7113_4832"/>
<reference evidence="13 14" key="1">
    <citation type="submission" date="2012-06" db="EMBL/GenBank/DDBJ databases">
        <title>Finished chromosome of genome of Microcoleus sp. PCC 7113.</title>
        <authorList>
            <consortium name="US DOE Joint Genome Institute"/>
            <person name="Gugger M."/>
            <person name="Coursin T."/>
            <person name="Rippka R."/>
            <person name="Tandeau De Marsac N."/>
            <person name="Huntemann M."/>
            <person name="Wei C.-L."/>
            <person name="Han J."/>
            <person name="Detter J.C."/>
            <person name="Han C."/>
            <person name="Tapia R."/>
            <person name="Chen A."/>
            <person name="Kyrpides N."/>
            <person name="Mavromatis K."/>
            <person name="Markowitz V."/>
            <person name="Szeto E."/>
            <person name="Ivanova N."/>
            <person name="Pagani I."/>
            <person name="Pati A."/>
            <person name="Goodwin L."/>
            <person name="Nordberg H.P."/>
            <person name="Cantor M.N."/>
            <person name="Hua S.X."/>
            <person name="Woyke T."/>
            <person name="Kerfeld C.A."/>
        </authorList>
    </citation>
    <scope>NUCLEOTIDE SEQUENCE [LARGE SCALE GENOMIC DNA]</scope>
    <source>
        <strain evidence="13 14">PCC 7113</strain>
    </source>
</reference>
<name>K9WJB6_9CYAN</name>
<dbReference type="SMART" id="SM00382">
    <property type="entry name" value="AAA"/>
    <property type="match status" value="1"/>
</dbReference>
<dbReference type="Proteomes" id="UP000010471">
    <property type="component" value="Chromosome"/>
</dbReference>
<evidence type="ECO:0000259" key="12">
    <source>
        <dbReference type="PROSITE" id="PS50893"/>
    </source>
</evidence>
<dbReference type="PATRIC" id="fig|1173027.3.peg.5358"/>
<feature type="compositionally biased region" description="Polar residues" evidence="11">
    <location>
        <begin position="11"/>
        <end position="26"/>
    </location>
</feature>
<dbReference type="NCBIfam" id="TIGR01184">
    <property type="entry name" value="ntrCD"/>
    <property type="match status" value="1"/>
</dbReference>
<evidence type="ECO:0000313" key="13">
    <source>
        <dbReference type="EMBL" id="AFZ20500.1"/>
    </source>
</evidence>
<dbReference type="eggNOG" id="COG1116">
    <property type="taxonomic scope" value="Bacteria"/>
</dbReference>
<evidence type="ECO:0000256" key="4">
    <source>
        <dbReference type="ARBA" id="ARBA00022475"/>
    </source>
</evidence>
<dbReference type="InterPro" id="IPR044527">
    <property type="entry name" value="NrtA/CpmA_ABC-bd_dom"/>
</dbReference>
<dbReference type="InterPro" id="IPR017871">
    <property type="entry name" value="ABC_transporter-like_CS"/>
</dbReference>
<dbReference type="GO" id="GO:0005886">
    <property type="term" value="C:plasma membrane"/>
    <property type="evidence" value="ECO:0007669"/>
    <property type="project" value="UniProtKB-SubCell"/>
</dbReference>
<keyword evidence="4" id="KW-1003">Cell membrane</keyword>
<dbReference type="PANTHER" id="PTHR42781:SF8">
    <property type="entry name" value="BICARBONATE TRANSPORT ATP-BINDING PROTEIN CMPC"/>
    <property type="match status" value="1"/>
</dbReference>
<evidence type="ECO:0000256" key="2">
    <source>
        <dbReference type="ARBA" id="ARBA00009440"/>
    </source>
</evidence>
<evidence type="ECO:0000256" key="11">
    <source>
        <dbReference type="SAM" id="MobiDB-lite"/>
    </source>
</evidence>
<evidence type="ECO:0000256" key="3">
    <source>
        <dbReference type="ARBA" id="ARBA00022448"/>
    </source>
</evidence>
<protein>
    <submittedName>
        <fullName evidence="13">Nitrate transport ATP-binding subunits C and D</fullName>
    </submittedName>
</protein>
<dbReference type="Pfam" id="PF13379">
    <property type="entry name" value="NMT1_2"/>
    <property type="match status" value="1"/>
</dbReference>
<proteinExistence type="inferred from homology"/>